<dbReference type="Proteomes" id="UP001194580">
    <property type="component" value="Unassembled WGS sequence"/>
</dbReference>
<reference evidence="5" key="1">
    <citation type="journal article" date="2020" name="Fungal Divers.">
        <title>Resolving the Mortierellaceae phylogeny through synthesis of multi-gene phylogenetics and phylogenomics.</title>
        <authorList>
            <person name="Vandepol N."/>
            <person name="Liber J."/>
            <person name="Desiro A."/>
            <person name="Na H."/>
            <person name="Kennedy M."/>
            <person name="Barry K."/>
            <person name="Grigoriev I.V."/>
            <person name="Miller A.N."/>
            <person name="O'Donnell K."/>
            <person name="Stajich J.E."/>
            <person name="Bonito G."/>
        </authorList>
    </citation>
    <scope>NUCLEOTIDE SEQUENCE</scope>
    <source>
        <strain evidence="5">NRRL 28262</strain>
    </source>
</reference>
<evidence type="ECO:0000313" key="6">
    <source>
        <dbReference type="Proteomes" id="UP001194580"/>
    </source>
</evidence>
<comment type="caution">
    <text evidence="5">The sequence shown here is derived from an EMBL/GenBank/DDBJ whole genome shotgun (WGS) entry which is preliminary data.</text>
</comment>
<evidence type="ECO:0000256" key="2">
    <source>
        <dbReference type="ARBA" id="ARBA00004613"/>
    </source>
</evidence>
<dbReference type="AlphaFoldDB" id="A0AAD4D6P7"/>
<name>A0AAD4D6P7_9FUNG</name>
<gene>
    <name evidence="5" type="ORF">BGZ95_001582</name>
</gene>
<comment type="subcellular location">
    <subcellularLocation>
        <location evidence="1">Host cell</location>
    </subcellularLocation>
    <subcellularLocation>
        <location evidence="2">Secreted</location>
    </subcellularLocation>
</comment>
<dbReference type="Pfam" id="PF20147">
    <property type="entry name" value="Crinkler"/>
    <property type="match status" value="1"/>
</dbReference>
<keyword evidence="3" id="KW-0964">Secreted</keyword>
<protein>
    <recommendedName>
        <fullName evidence="4">Crinkler effector protein N-terminal domain-containing protein</fullName>
    </recommendedName>
</protein>
<evidence type="ECO:0000256" key="1">
    <source>
        <dbReference type="ARBA" id="ARBA00004340"/>
    </source>
</evidence>
<feature type="domain" description="Crinkler effector protein N-terminal" evidence="4">
    <location>
        <begin position="7"/>
        <end position="79"/>
    </location>
</feature>
<dbReference type="InterPro" id="IPR045379">
    <property type="entry name" value="Crinkler_N"/>
</dbReference>
<sequence>TLLMTSRNLIKTKQSLDFDNIVGSNLTLWHVNHPAIVANKHQPVLLNIIDSSTELDPTGYIADIFAETPPKKTIHILVQCPPPKFIHRFLSRSVLAAPPLVDDSRPGTPLSSDLHTDIKKITDKFFAPGPIVDFIDVFVKGEGTLPMTSGSIRGLPRAWRRGFGQAPEI</sequence>
<evidence type="ECO:0000256" key="3">
    <source>
        <dbReference type="ARBA" id="ARBA00022525"/>
    </source>
</evidence>
<evidence type="ECO:0000313" key="5">
    <source>
        <dbReference type="EMBL" id="KAG0270738.1"/>
    </source>
</evidence>
<evidence type="ECO:0000259" key="4">
    <source>
        <dbReference type="Pfam" id="PF20147"/>
    </source>
</evidence>
<keyword evidence="6" id="KW-1185">Reference proteome</keyword>
<dbReference type="GO" id="GO:0005576">
    <property type="term" value="C:extracellular region"/>
    <property type="evidence" value="ECO:0007669"/>
    <property type="project" value="UniProtKB-SubCell"/>
</dbReference>
<proteinExistence type="predicted"/>
<feature type="non-terminal residue" evidence="5">
    <location>
        <position position="1"/>
    </location>
</feature>
<dbReference type="EMBL" id="JAAAIL010001321">
    <property type="protein sequence ID" value="KAG0270738.1"/>
    <property type="molecule type" value="Genomic_DNA"/>
</dbReference>
<dbReference type="GO" id="GO:0043657">
    <property type="term" value="C:host cell"/>
    <property type="evidence" value="ECO:0007669"/>
    <property type="project" value="UniProtKB-SubCell"/>
</dbReference>
<accession>A0AAD4D6P7</accession>
<organism evidence="5 6">
    <name type="scientific">Linnemannia exigua</name>
    <dbReference type="NCBI Taxonomy" id="604196"/>
    <lineage>
        <taxon>Eukaryota</taxon>
        <taxon>Fungi</taxon>
        <taxon>Fungi incertae sedis</taxon>
        <taxon>Mucoromycota</taxon>
        <taxon>Mortierellomycotina</taxon>
        <taxon>Mortierellomycetes</taxon>
        <taxon>Mortierellales</taxon>
        <taxon>Mortierellaceae</taxon>
        <taxon>Linnemannia</taxon>
    </lineage>
</organism>